<dbReference type="PROSITE" id="PS51332">
    <property type="entry name" value="B12_BINDING"/>
    <property type="match status" value="1"/>
</dbReference>
<dbReference type="SMART" id="SM00729">
    <property type="entry name" value="Elp3"/>
    <property type="match status" value="1"/>
</dbReference>
<keyword evidence="4" id="KW-0408">Iron</keyword>
<dbReference type="SFLD" id="SFLDG01082">
    <property type="entry name" value="B12-binding_domain_containing"/>
    <property type="match status" value="1"/>
</dbReference>
<dbReference type="InterPro" id="IPR058240">
    <property type="entry name" value="rSAM_sf"/>
</dbReference>
<dbReference type="PANTHER" id="PTHR43409:SF16">
    <property type="entry name" value="SLR0320 PROTEIN"/>
    <property type="match status" value="1"/>
</dbReference>
<organism evidence="8 9">
    <name type="scientific">Nonomuraea angiospora</name>
    <dbReference type="NCBI Taxonomy" id="46172"/>
    <lineage>
        <taxon>Bacteria</taxon>
        <taxon>Bacillati</taxon>
        <taxon>Actinomycetota</taxon>
        <taxon>Actinomycetes</taxon>
        <taxon>Streptosporangiales</taxon>
        <taxon>Streptosporangiaceae</taxon>
        <taxon>Nonomuraea</taxon>
    </lineage>
</organism>
<dbReference type="InterPro" id="IPR051198">
    <property type="entry name" value="BchE-like"/>
</dbReference>
<dbReference type="Pfam" id="PF04055">
    <property type="entry name" value="Radical_SAM"/>
    <property type="match status" value="1"/>
</dbReference>
<evidence type="ECO:0000256" key="5">
    <source>
        <dbReference type="ARBA" id="ARBA00023014"/>
    </source>
</evidence>
<dbReference type="PROSITE" id="PS51918">
    <property type="entry name" value="RADICAL_SAM"/>
    <property type="match status" value="1"/>
</dbReference>
<dbReference type="SFLD" id="SFLDG01123">
    <property type="entry name" value="methyltransferase_(Class_B)"/>
    <property type="match status" value="1"/>
</dbReference>
<dbReference type="Gene3D" id="3.80.30.20">
    <property type="entry name" value="tm_1862 like domain"/>
    <property type="match status" value="1"/>
</dbReference>
<dbReference type="SFLD" id="SFLDF00317">
    <property type="entry name" value="thioacetal_methlytransferase"/>
    <property type="match status" value="1"/>
</dbReference>
<name>A0ABR9LNQ9_9ACTN</name>
<evidence type="ECO:0000256" key="2">
    <source>
        <dbReference type="ARBA" id="ARBA00022691"/>
    </source>
</evidence>
<dbReference type="PANTHER" id="PTHR43409">
    <property type="entry name" value="ANAEROBIC MAGNESIUM-PROTOPORPHYRIN IX MONOMETHYL ESTER CYCLASE-RELATED"/>
    <property type="match status" value="1"/>
</dbReference>
<keyword evidence="3" id="KW-0479">Metal-binding</keyword>
<evidence type="ECO:0000313" key="9">
    <source>
        <dbReference type="Proteomes" id="UP000633509"/>
    </source>
</evidence>
<keyword evidence="9" id="KW-1185">Reference proteome</keyword>
<comment type="cofactor">
    <cofactor evidence="1">
        <name>[4Fe-4S] cluster</name>
        <dbReference type="ChEBI" id="CHEBI:49883"/>
    </cofactor>
</comment>
<dbReference type="RefSeq" id="WP_192783592.1">
    <property type="nucleotide sequence ID" value="NZ_JADBEK010000001.1"/>
</dbReference>
<sequence length="651" mass="72738">MPDSKLSVAIVQQGVWDMPLESVPLAAGYLKASAMADETICAATEIEIHNFRGKVTHTEMAFKLFRQEIPDVIAFSVFGWNFSAFSALATVYKRLNPGGLVVFGGTHVSQQAVRVFRLCPDVDIVVNGEGEITFRELLRARTAGTWAESLPEIAGISWRGEDGSAVTNASRPPLDQLDVIPSPYLTGAIDMIDAAGHFRYDVALLETNRGCPYKCSFCYWGGAIGQRVRAFSRERLRAEIELFAKLGVHTIVACDANFGMLPIDMEFVQDLLEVKEAYGFPKAFETSWAKNKSALFYDIVRTMKDAGLKSSFTMALQSLDQEALRLMDRKNMKLNKWKDLAAWLQNEGLDCYAELIWGLPGETVDSFLRGYDELSEVVSRIAVYPLMLLPNTGFSKKKEELGIISIRGDSDDFEYVLAHRHLTFDENQQMLRFLFWARVIAENAVLRHIWAPLRHLAGITQSQVLNNICTWVEKSDDDAVLPLRDMARRAHGGGAPAYAAAIAYLFVDPDGTRALEKWWRAGLMPLIPATFRPLLDEVFRYDLLTRPVCPTNPSFVDTARGPDLPIVRLHGVDHYVRAGIDLDFDVPALLAELRAGREVSSVPKKTRIDLYYKTGALNAVLSTNHEEIMHYMGVVASQASPARDQEFQEGN</sequence>
<feature type="domain" description="Radical SAM core" evidence="7">
    <location>
        <begin position="197"/>
        <end position="425"/>
    </location>
</feature>
<dbReference type="Proteomes" id="UP000633509">
    <property type="component" value="Unassembled WGS sequence"/>
</dbReference>
<protein>
    <submittedName>
        <fullName evidence="8">Radical SAM superfamily enzyme YgiQ (UPF0313 family)</fullName>
    </submittedName>
</protein>
<feature type="domain" description="B12-binding" evidence="6">
    <location>
        <begin position="3"/>
        <end position="148"/>
    </location>
</feature>
<dbReference type="CDD" id="cd02068">
    <property type="entry name" value="radical_SAM_B12_BD"/>
    <property type="match status" value="1"/>
</dbReference>
<dbReference type="Pfam" id="PF02310">
    <property type="entry name" value="B12-binding"/>
    <property type="match status" value="1"/>
</dbReference>
<dbReference type="CDD" id="cd01335">
    <property type="entry name" value="Radical_SAM"/>
    <property type="match status" value="1"/>
</dbReference>
<dbReference type="EMBL" id="JADBEK010000001">
    <property type="protein sequence ID" value="MBE1582289.1"/>
    <property type="molecule type" value="Genomic_DNA"/>
</dbReference>
<comment type="caution">
    <text evidence="8">The sequence shown here is derived from an EMBL/GenBank/DDBJ whole genome shotgun (WGS) entry which is preliminary data.</text>
</comment>
<gene>
    <name evidence="8" type="ORF">H4W80_000547</name>
</gene>
<dbReference type="Gene3D" id="3.40.50.280">
    <property type="entry name" value="Cobalamin-binding domain"/>
    <property type="match status" value="1"/>
</dbReference>
<dbReference type="InterPro" id="IPR034466">
    <property type="entry name" value="Methyltransferase_Class_B"/>
</dbReference>
<evidence type="ECO:0000313" key="8">
    <source>
        <dbReference type="EMBL" id="MBE1582289.1"/>
    </source>
</evidence>
<dbReference type="InterPro" id="IPR007197">
    <property type="entry name" value="rSAM"/>
</dbReference>
<keyword evidence="5" id="KW-0411">Iron-sulfur</keyword>
<dbReference type="SFLD" id="SFLDS00029">
    <property type="entry name" value="Radical_SAM"/>
    <property type="match status" value="1"/>
</dbReference>
<dbReference type="InterPro" id="IPR006158">
    <property type="entry name" value="Cobalamin-bd"/>
</dbReference>
<dbReference type="SFLD" id="SFLDF00436">
    <property type="entry name" value="pactamycin_C-methyltransferase"/>
    <property type="match status" value="1"/>
</dbReference>
<dbReference type="InterPro" id="IPR023404">
    <property type="entry name" value="rSAM_horseshoe"/>
</dbReference>
<evidence type="ECO:0000256" key="1">
    <source>
        <dbReference type="ARBA" id="ARBA00001966"/>
    </source>
</evidence>
<keyword evidence="2" id="KW-0949">S-adenosyl-L-methionine</keyword>
<reference evidence="8 9" key="1">
    <citation type="submission" date="2020-10" db="EMBL/GenBank/DDBJ databases">
        <title>Sequencing the genomes of 1000 actinobacteria strains.</title>
        <authorList>
            <person name="Klenk H.-P."/>
        </authorList>
    </citation>
    <scope>NUCLEOTIDE SEQUENCE [LARGE SCALE GENOMIC DNA]</scope>
    <source>
        <strain evidence="8 9">DSM 43173</strain>
    </source>
</reference>
<dbReference type="NCBIfam" id="NF033712">
    <property type="entry name" value="B12_rSAM_KedN5"/>
    <property type="match status" value="1"/>
</dbReference>
<evidence type="ECO:0000259" key="7">
    <source>
        <dbReference type="PROSITE" id="PS51918"/>
    </source>
</evidence>
<dbReference type="SUPFAM" id="SSF102114">
    <property type="entry name" value="Radical SAM enzymes"/>
    <property type="match status" value="1"/>
</dbReference>
<accession>A0ABR9LNQ9</accession>
<evidence type="ECO:0000259" key="6">
    <source>
        <dbReference type="PROSITE" id="PS51332"/>
    </source>
</evidence>
<dbReference type="InterPro" id="IPR006638">
    <property type="entry name" value="Elp3/MiaA/NifB-like_rSAM"/>
</dbReference>
<proteinExistence type="predicted"/>
<evidence type="ECO:0000256" key="4">
    <source>
        <dbReference type="ARBA" id="ARBA00023004"/>
    </source>
</evidence>
<evidence type="ECO:0000256" key="3">
    <source>
        <dbReference type="ARBA" id="ARBA00022723"/>
    </source>
</evidence>